<dbReference type="SUPFAM" id="SSF53474">
    <property type="entry name" value="alpha/beta-Hydrolases"/>
    <property type="match status" value="1"/>
</dbReference>
<evidence type="ECO:0000313" key="1">
    <source>
        <dbReference type="EMBL" id="SFP38534.1"/>
    </source>
</evidence>
<evidence type="ECO:0000313" key="2">
    <source>
        <dbReference type="Proteomes" id="UP000243745"/>
    </source>
</evidence>
<sequence>MSYNSKFEEVFKKVSIDSYADFSKEMKLQWNRLKNQHYDMEKSCQFYDCKDLVRENLKNRFSVYLGNVLFDLLLKEPEQSEDKKNLFVIFSASREPSEAIPVFKRNSYMPFCPGYVLNVSDPMLSMYKQLRRGWFYGTRKEAYIEYLAVIVNRIRELLGIENRNVYFFGSSAGGYASLQISNYLDGTNHIAVNPQIDLKQTSANSMLSKLLGTTVDEKDPFRRNETSDIIKENISTNRYLIIQNLTDENHCSKHLFPMLKNLNVSELNYGLNQVHDNMLVWIYDVIGGHVAQGDRLIFSQAVYMAMRLSSPDFRMEAQDNFLFQNFSCVWRMRDWYKNVIDTK</sequence>
<dbReference type="InterPro" id="IPR029058">
    <property type="entry name" value="AB_hydrolase_fold"/>
</dbReference>
<gene>
    <name evidence="1" type="ORF">SAMN02910344_01250</name>
</gene>
<dbReference type="Proteomes" id="UP000243745">
    <property type="component" value="Unassembled WGS sequence"/>
</dbReference>
<dbReference type="AlphaFoldDB" id="A0A662ZI80"/>
<accession>A0A662ZI80</accession>
<dbReference type="EMBL" id="FOXF01000019">
    <property type="protein sequence ID" value="SFP38534.1"/>
    <property type="molecule type" value="Genomic_DNA"/>
</dbReference>
<proteinExistence type="predicted"/>
<dbReference type="RefSeq" id="WP_093142006.1">
    <property type="nucleotide sequence ID" value="NZ_FOXF01000019.1"/>
</dbReference>
<protein>
    <submittedName>
        <fullName evidence="1">Uncharacterized protein</fullName>
    </submittedName>
</protein>
<dbReference type="OrthoDB" id="8421922at2"/>
<name>A0A662ZI80_9GAMM</name>
<organism evidence="1 2">
    <name type="scientific">Ruminobacter amylophilus</name>
    <dbReference type="NCBI Taxonomy" id="867"/>
    <lineage>
        <taxon>Bacteria</taxon>
        <taxon>Pseudomonadati</taxon>
        <taxon>Pseudomonadota</taxon>
        <taxon>Gammaproteobacteria</taxon>
        <taxon>Aeromonadales</taxon>
        <taxon>Succinivibrionaceae</taxon>
        <taxon>Ruminobacter</taxon>
    </lineage>
</organism>
<reference evidence="1 2" key="1">
    <citation type="submission" date="2016-10" db="EMBL/GenBank/DDBJ databases">
        <authorList>
            <person name="Varghese N."/>
            <person name="Submissions S."/>
        </authorList>
    </citation>
    <scope>NUCLEOTIDE SEQUENCE [LARGE SCALE GENOMIC DNA]</scope>
    <source>
        <strain evidence="1 2">DSM 1361</strain>
    </source>
</reference>
<keyword evidence="2" id="KW-1185">Reference proteome</keyword>